<dbReference type="PANTHER" id="PTHR33186:SF26">
    <property type="entry name" value="DUF295 DOMAIN-CONTAINING PROTEIN"/>
    <property type="match status" value="1"/>
</dbReference>
<feature type="domain" description="F-box protein AT5G49610-like beta-propeller" evidence="2">
    <location>
        <begin position="15"/>
        <end position="166"/>
    </location>
</feature>
<dbReference type="PANTHER" id="PTHR33186">
    <property type="entry name" value="OS10G0136150 PROTEIN-RELATED"/>
    <property type="match status" value="1"/>
</dbReference>
<dbReference type="InterPro" id="IPR056594">
    <property type="entry name" value="AT5G49610-like_b-prop"/>
</dbReference>
<accession>M8BKY1</accession>
<feature type="region of interest" description="Disordered" evidence="1">
    <location>
        <begin position="377"/>
        <end position="402"/>
    </location>
</feature>
<feature type="compositionally biased region" description="Acidic residues" evidence="1">
    <location>
        <begin position="387"/>
        <end position="397"/>
    </location>
</feature>
<evidence type="ECO:0000259" key="2">
    <source>
        <dbReference type="Pfam" id="PF23635"/>
    </source>
</evidence>
<protein>
    <recommendedName>
        <fullName evidence="2">F-box protein AT5G49610-like beta-propeller domain-containing protein</fullName>
    </recommendedName>
</protein>
<dbReference type="Pfam" id="PF23635">
    <property type="entry name" value="Beta-prop_AT5G49610-like"/>
    <property type="match status" value="1"/>
</dbReference>
<name>M8BKY1_AEGTA</name>
<evidence type="ECO:0000256" key="1">
    <source>
        <dbReference type="SAM" id="MobiDB-lite"/>
    </source>
</evidence>
<dbReference type="EnsemblPlants" id="EMT07424">
    <property type="protein sequence ID" value="EMT07424"/>
    <property type="gene ID" value="F775_00381"/>
</dbReference>
<reference evidence="3" key="1">
    <citation type="submission" date="2015-06" db="UniProtKB">
        <authorList>
            <consortium name="EnsemblPlants"/>
        </authorList>
    </citation>
    <scope>IDENTIFICATION</scope>
</reference>
<dbReference type="AlphaFoldDB" id="M8BKY1"/>
<proteinExistence type="predicted"/>
<evidence type="ECO:0000313" key="3">
    <source>
        <dbReference type="EnsemblPlants" id="EMT07424"/>
    </source>
</evidence>
<sequence length="521" mass="57815">MPMCFTFYSSVLVGKSLLYFMSDDAFILECDLARHRLAVFNPPNHEPVCGQYTIMLAEDGGLGVCQRMDQQLKVWSREVSDSVEARWVLSRVVYLENLLPVGALVDAETRVQVLGFAEGANTIFLTTVDGIFMIKLQSERARRVCDESDDHLFCDLIPVVSFYTPVPRGEHRDPSLKHSEDAGGEEKTVYQVQQLINKMSQMLPGGDFVNAFDCINHAIENSVLVGRSLLYFMSDDGCILEYDFAGHDLTVFDPPNYESIYDGRYNIMLAEDGGLGVSQEMNPHLKLWTRVIEGADARWVLSRVIYLQNLLPDGALVEPASSLYVLGFAEGANAIFMTTVAGLFTIELQSERVRRVCDDHALCNLIPIVSFYTPVPRGEQKDPSFEPSEDAGDQEGGVEEKKTVGQAHQLFDNGSNIIKEGGFVGAFDYISHDLENRVPPNGEVVSESTDMGVALYEAREGSTIRRSCSGVYQQLLQAGCDMKLKRIPPNREVSPESTDICVALYEAREVTDPLGDVPKTA</sequence>
<organism evidence="3">
    <name type="scientific">Aegilops tauschii</name>
    <name type="common">Tausch's goatgrass</name>
    <name type="synonym">Aegilops squarrosa</name>
    <dbReference type="NCBI Taxonomy" id="37682"/>
    <lineage>
        <taxon>Eukaryota</taxon>
        <taxon>Viridiplantae</taxon>
        <taxon>Streptophyta</taxon>
        <taxon>Embryophyta</taxon>
        <taxon>Tracheophyta</taxon>
        <taxon>Spermatophyta</taxon>
        <taxon>Magnoliopsida</taxon>
        <taxon>Liliopsida</taxon>
        <taxon>Poales</taxon>
        <taxon>Poaceae</taxon>
        <taxon>BOP clade</taxon>
        <taxon>Pooideae</taxon>
        <taxon>Triticodae</taxon>
        <taxon>Triticeae</taxon>
        <taxon>Triticinae</taxon>
        <taxon>Aegilops</taxon>
    </lineage>
</organism>
<dbReference type="ExpressionAtlas" id="M8BKY1">
    <property type="expression patterns" value="baseline"/>
</dbReference>